<dbReference type="RefSeq" id="WP_250749166.1">
    <property type="nucleotide sequence ID" value="NZ_CP098401.1"/>
</dbReference>
<evidence type="ECO:0000313" key="1">
    <source>
        <dbReference type="EMBL" id="URW74588.1"/>
    </source>
</evidence>
<organism evidence="1 2">
    <name type="scientific">Sphingomonas donggukensis</name>
    <dbReference type="NCBI Taxonomy" id="2949093"/>
    <lineage>
        <taxon>Bacteria</taxon>
        <taxon>Pseudomonadati</taxon>
        <taxon>Pseudomonadota</taxon>
        <taxon>Alphaproteobacteria</taxon>
        <taxon>Sphingomonadales</taxon>
        <taxon>Sphingomonadaceae</taxon>
        <taxon>Sphingomonas</taxon>
    </lineage>
</organism>
<gene>
    <name evidence="1" type="ORF">M9980_08355</name>
</gene>
<reference evidence="1" key="1">
    <citation type="submission" date="2022-05" db="EMBL/GenBank/DDBJ databases">
        <title>Sphingomonas sp. strain RMG20 Genome sequencing and assembly.</title>
        <authorList>
            <person name="Kim I."/>
        </authorList>
    </citation>
    <scope>NUCLEOTIDE SEQUENCE</scope>
    <source>
        <strain evidence="1">RMG20</strain>
    </source>
</reference>
<protein>
    <recommendedName>
        <fullName evidence="3">Type II secretion system protein GspC N-terminal domain-containing protein</fullName>
    </recommendedName>
</protein>
<accession>A0ABY4TQC3</accession>
<name>A0ABY4TQC3_9SPHN</name>
<evidence type="ECO:0008006" key="3">
    <source>
        <dbReference type="Google" id="ProtNLM"/>
    </source>
</evidence>
<keyword evidence="2" id="KW-1185">Reference proteome</keyword>
<sequence>MAITRAEWGGLALAAVIAVAAPALLLRSAADEAVVVPAPLVLPPAAPDLARAYARPLFGGAASAPAAGTPADAPELAGIVGRIGRDAVAMVRGADGRTRTLDVGESVDGWTLESLAIDAAFFTRGGQRARVALPMGEAG</sequence>
<proteinExistence type="predicted"/>
<dbReference type="EMBL" id="CP098401">
    <property type="protein sequence ID" value="URW74588.1"/>
    <property type="molecule type" value="Genomic_DNA"/>
</dbReference>
<dbReference type="Proteomes" id="UP001055580">
    <property type="component" value="Chromosome"/>
</dbReference>
<evidence type="ECO:0000313" key="2">
    <source>
        <dbReference type="Proteomes" id="UP001055580"/>
    </source>
</evidence>